<dbReference type="EMBL" id="JALJOQ010000032">
    <property type="protein sequence ID" value="KAK9807253.1"/>
    <property type="molecule type" value="Genomic_DNA"/>
</dbReference>
<name>A0AAW1PFH3_9CHLO</name>
<evidence type="ECO:0008006" key="4">
    <source>
        <dbReference type="Google" id="ProtNLM"/>
    </source>
</evidence>
<protein>
    <recommendedName>
        <fullName evidence="4">F-box domain-containing protein</fullName>
    </recommendedName>
</protein>
<gene>
    <name evidence="2" type="ORF">WJX73_003255</name>
</gene>
<evidence type="ECO:0000256" key="1">
    <source>
        <dbReference type="SAM" id="MobiDB-lite"/>
    </source>
</evidence>
<feature type="region of interest" description="Disordered" evidence="1">
    <location>
        <begin position="65"/>
        <end position="88"/>
    </location>
</feature>
<dbReference type="AlphaFoldDB" id="A0AAW1PFH3"/>
<comment type="caution">
    <text evidence="2">The sequence shown here is derived from an EMBL/GenBank/DDBJ whole genome shotgun (WGS) entry which is preliminary data.</text>
</comment>
<dbReference type="Proteomes" id="UP001465755">
    <property type="component" value="Unassembled WGS sequence"/>
</dbReference>
<reference evidence="2 3" key="1">
    <citation type="journal article" date="2024" name="Nat. Commun.">
        <title>Phylogenomics reveals the evolutionary origins of lichenization in chlorophyte algae.</title>
        <authorList>
            <person name="Puginier C."/>
            <person name="Libourel C."/>
            <person name="Otte J."/>
            <person name="Skaloud P."/>
            <person name="Haon M."/>
            <person name="Grisel S."/>
            <person name="Petersen M."/>
            <person name="Berrin J.G."/>
            <person name="Delaux P.M."/>
            <person name="Dal Grande F."/>
            <person name="Keller J."/>
        </authorList>
    </citation>
    <scope>NUCLEOTIDE SEQUENCE [LARGE SCALE GENOMIC DNA]</scope>
    <source>
        <strain evidence="2 3">SAG 2036</strain>
    </source>
</reference>
<proteinExistence type="predicted"/>
<evidence type="ECO:0000313" key="3">
    <source>
        <dbReference type="Proteomes" id="UP001465755"/>
    </source>
</evidence>
<evidence type="ECO:0000313" key="2">
    <source>
        <dbReference type="EMBL" id="KAK9807253.1"/>
    </source>
</evidence>
<sequence>MGELLRSFSFVQVFSTQICSSLQLTDLNALSQTCKSLRQLIFEADSSCQDNPARANLHRALAGDTTCRPPEPCSSESSGNTGHHPPRQLHLHLCAES</sequence>
<organism evidence="2 3">
    <name type="scientific">Symbiochloris irregularis</name>
    <dbReference type="NCBI Taxonomy" id="706552"/>
    <lineage>
        <taxon>Eukaryota</taxon>
        <taxon>Viridiplantae</taxon>
        <taxon>Chlorophyta</taxon>
        <taxon>core chlorophytes</taxon>
        <taxon>Trebouxiophyceae</taxon>
        <taxon>Trebouxiales</taxon>
        <taxon>Trebouxiaceae</taxon>
        <taxon>Symbiochloris</taxon>
    </lineage>
</organism>
<accession>A0AAW1PFH3</accession>
<keyword evidence="3" id="KW-1185">Reference proteome</keyword>